<evidence type="ECO:0000313" key="3">
    <source>
        <dbReference type="Proteomes" id="UP000648984"/>
    </source>
</evidence>
<reference evidence="2 3" key="1">
    <citation type="submission" date="2019-12" db="EMBL/GenBank/DDBJ databases">
        <title>Comparative genomics gives insights into the taxonomy of the Azoarcus-Aromatoleum group and reveals separate origins of nif in the plant-associated Azoarcus and non-plant-associated Aromatoleum sub-groups.</title>
        <authorList>
            <person name="Lafos M."/>
            <person name="Maluk M."/>
            <person name="Batista M."/>
            <person name="Junghare M."/>
            <person name="Carmona M."/>
            <person name="Faoro H."/>
            <person name="Cruz L.M."/>
            <person name="Battistoni F."/>
            <person name="De Souza E."/>
            <person name="Pedrosa F."/>
            <person name="Chen W.-M."/>
            <person name="Poole P.S."/>
            <person name="Dixon R.A."/>
            <person name="James E.K."/>
        </authorList>
    </citation>
    <scope>NUCLEOTIDE SEQUENCE [LARGE SCALE GENOMIC DNA]</scope>
    <source>
        <strain evidence="2 3">22Lin</strain>
    </source>
</reference>
<keyword evidence="3" id="KW-1185">Reference proteome</keyword>
<dbReference type="PANTHER" id="PTHR42760">
    <property type="entry name" value="SHORT-CHAIN DEHYDROGENASES/REDUCTASES FAMILY MEMBER"/>
    <property type="match status" value="1"/>
</dbReference>
<accession>A0ABX1QF00</accession>
<evidence type="ECO:0000313" key="2">
    <source>
        <dbReference type="EMBL" id="NMG77018.1"/>
    </source>
</evidence>
<dbReference type="PANTHER" id="PTHR42760:SF40">
    <property type="entry name" value="3-OXOACYL-[ACYL-CARRIER-PROTEIN] REDUCTASE, CHLOROPLASTIC"/>
    <property type="match status" value="1"/>
</dbReference>
<dbReference type="Gene3D" id="3.40.50.720">
    <property type="entry name" value="NAD(P)-binding Rossmann-like Domain"/>
    <property type="match status" value="1"/>
</dbReference>
<sequence>MKALEGKIAIVTGAGQGIGRGIALRFAADGALVVVSDINVETAAETVAAIRSRGDRAEAIPCDISDSPSMDSLVDTVVERFGTVHVLVNNAYLGNRPAPLEAKSPADFARSLQGSFYAPLAAMQRAFPHMQRQNWGRIINLCSLNGVNAHLFSADYNVSKEALRCLSRSAAREWAQHGITVNVICPGARTPAYERFAAMAPENAALMLRQNPMGRMGEPEQDIGTVASFLASDASSYMTGNTLFVDGGSHINGVSWAPDSRG</sequence>
<dbReference type="InterPro" id="IPR020904">
    <property type="entry name" value="Sc_DH/Rdtase_CS"/>
</dbReference>
<evidence type="ECO:0000256" key="1">
    <source>
        <dbReference type="ARBA" id="ARBA00006484"/>
    </source>
</evidence>
<name>A0ABX1QF00_9RHOO</name>
<organism evidence="2 3">
    <name type="scientific">Aromatoleum diolicum</name>
    <dbReference type="NCBI Taxonomy" id="75796"/>
    <lineage>
        <taxon>Bacteria</taxon>
        <taxon>Pseudomonadati</taxon>
        <taxon>Pseudomonadota</taxon>
        <taxon>Betaproteobacteria</taxon>
        <taxon>Rhodocyclales</taxon>
        <taxon>Rhodocyclaceae</taxon>
        <taxon>Aromatoleum</taxon>
    </lineage>
</organism>
<dbReference type="CDD" id="cd05233">
    <property type="entry name" value="SDR_c"/>
    <property type="match status" value="1"/>
</dbReference>
<dbReference type="RefSeq" id="WP_169262152.1">
    <property type="nucleotide sequence ID" value="NZ_WTVQ01000047.1"/>
</dbReference>
<dbReference type="InterPro" id="IPR036291">
    <property type="entry name" value="NAD(P)-bd_dom_sf"/>
</dbReference>
<dbReference type="Pfam" id="PF13561">
    <property type="entry name" value="adh_short_C2"/>
    <property type="match status" value="1"/>
</dbReference>
<comment type="caution">
    <text evidence="2">The sequence shown here is derived from an EMBL/GenBank/DDBJ whole genome shotgun (WGS) entry which is preliminary data.</text>
</comment>
<dbReference type="GO" id="GO:0047936">
    <property type="term" value="F:glucose 1-dehydrogenase [NAD(P)+] activity"/>
    <property type="evidence" value="ECO:0007669"/>
    <property type="project" value="UniProtKB-EC"/>
</dbReference>
<dbReference type="Proteomes" id="UP000648984">
    <property type="component" value="Unassembled WGS sequence"/>
</dbReference>
<dbReference type="PRINTS" id="PR00081">
    <property type="entry name" value="GDHRDH"/>
</dbReference>
<comment type="similarity">
    <text evidence="1">Belongs to the short-chain dehydrogenases/reductases (SDR) family.</text>
</comment>
<gene>
    <name evidence="2" type="ORF">GPA25_19890</name>
</gene>
<keyword evidence="2" id="KW-0560">Oxidoreductase</keyword>
<dbReference type="PRINTS" id="PR00080">
    <property type="entry name" value="SDRFAMILY"/>
</dbReference>
<dbReference type="EC" id="1.1.1.47" evidence="2"/>
<proteinExistence type="inferred from homology"/>
<protein>
    <submittedName>
        <fullName evidence="2">Glucose 1-dehydrogenase</fullName>
        <ecNumber evidence="2">1.1.1.47</ecNumber>
    </submittedName>
</protein>
<dbReference type="EMBL" id="WTVQ01000047">
    <property type="protein sequence ID" value="NMG77018.1"/>
    <property type="molecule type" value="Genomic_DNA"/>
</dbReference>
<dbReference type="InterPro" id="IPR002347">
    <property type="entry name" value="SDR_fam"/>
</dbReference>
<dbReference type="SUPFAM" id="SSF51735">
    <property type="entry name" value="NAD(P)-binding Rossmann-fold domains"/>
    <property type="match status" value="1"/>
</dbReference>
<dbReference type="PROSITE" id="PS00061">
    <property type="entry name" value="ADH_SHORT"/>
    <property type="match status" value="1"/>
</dbReference>
<dbReference type="NCBIfam" id="NF005559">
    <property type="entry name" value="PRK07231.1"/>
    <property type="match status" value="1"/>
</dbReference>